<evidence type="ECO:0000313" key="19">
    <source>
        <dbReference type="Proteomes" id="UP000694701"/>
    </source>
</evidence>
<evidence type="ECO:0000256" key="1">
    <source>
        <dbReference type="ARBA" id="ARBA00004448"/>
    </source>
</evidence>
<proteinExistence type="inferred from homology"/>
<dbReference type="GO" id="GO:0005743">
    <property type="term" value="C:mitochondrial inner membrane"/>
    <property type="evidence" value="ECO:0007669"/>
    <property type="project" value="UniProtKB-SubCell"/>
</dbReference>
<evidence type="ECO:0000256" key="10">
    <source>
        <dbReference type="ARBA" id="ARBA00024212"/>
    </source>
</evidence>
<evidence type="ECO:0000256" key="15">
    <source>
        <dbReference type="ARBA" id="ARBA00049011"/>
    </source>
</evidence>
<keyword evidence="3 17" id="KW-0813">Transport</keyword>
<dbReference type="SUPFAM" id="SSF103506">
    <property type="entry name" value="Mitochondrial carrier"/>
    <property type="match status" value="1"/>
</dbReference>
<dbReference type="PROSITE" id="PS50920">
    <property type="entry name" value="SOLCAR"/>
    <property type="match status" value="1"/>
</dbReference>
<feature type="repeat" description="Solcar" evidence="16">
    <location>
        <begin position="55"/>
        <end position="139"/>
    </location>
</feature>
<keyword evidence="4 16" id="KW-0812">Transmembrane</keyword>
<evidence type="ECO:0000256" key="9">
    <source>
        <dbReference type="ARBA" id="ARBA00023136"/>
    </source>
</evidence>
<evidence type="ECO:0000256" key="16">
    <source>
        <dbReference type="PROSITE-ProRule" id="PRU00282"/>
    </source>
</evidence>
<reference evidence="18" key="1">
    <citation type="submission" date="2025-08" db="UniProtKB">
        <authorList>
            <consortium name="Ensembl"/>
        </authorList>
    </citation>
    <scope>IDENTIFICATION</scope>
</reference>
<dbReference type="InterPro" id="IPR044677">
    <property type="entry name" value="SLC25A3/Pic2/Mir1-like"/>
</dbReference>
<keyword evidence="7" id="KW-1133">Transmembrane helix</keyword>
<comment type="subcellular location">
    <subcellularLocation>
        <location evidence="1">Mitochondrion inner membrane</location>
        <topology evidence="1">Multi-pass membrane protein</topology>
    </subcellularLocation>
</comment>
<comment type="catalytic activity">
    <reaction evidence="15">
        <text>phosphate(in) + H(+)(in) = phosphate(out) + H(+)(out)</text>
        <dbReference type="Rhea" id="RHEA:29939"/>
        <dbReference type="ChEBI" id="CHEBI:15378"/>
        <dbReference type="ChEBI" id="CHEBI:43474"/>
    </reaction>
    <physiologicalReaction direction="right-to-left" evidence="15">
        <dbReference type="Rhea" id="RHEA:29941"/>
    </physiologicalReaction>
</comment>
<evidence type="ECO:0000256" key="3">
    <source>
        <dbReference type="ARBA" id="ARBA00022448"/>
    </source>
</evidence>
<evidence type="ECO:0000313" key="18">
    <source>
        <dbReference type="Ensembl" id="ENSCCRP00020090670.1"/>
    </source>
</evidence>
<comment type="subunit">
    <text evidence="10">Interacts with PPIF; the interaction is impaired by CsA.</text>
</comment>
<evidence type="ECO:0000256" key="12">
    <source>
        <dbReference type="ARBA" id="ARBA00031327"/>
    </source>
</evidence>
<evidence type="ECO:0000256" key="11">
    <source>
        <dbReference type="ARBA" id="ARBA00024242"/>
    </source>
</evidence>
<dbReference type="GO" id="GO:0005315">
    <property type="term" value="F:phosphate transmembrane transporter activity"/>
    <property type="evidence" value="ECO:0007669"/>
    <property type="project" value="InterPro"/>
</dbReference>
<protein>
    <recommendedName>
        <fullName evidence="11">Solute carrier family 25 member 3</fullName>
    </recommendedName>
    <alternativeName>
        <fullName evidence="13">Phosphate carrier protein, mitochondrial</fullName>
    </alternativeName>
    <alternativeName>
        <fullName evidence="12">Phosphate transport protein</fullName>
    </alternativeName>
</protein>
<dbReference type="InterPro" id="IPR023395">
    <property type="entry name" value="MCP_dom_sf"/>
</dbReference>
<keyword evidence="9 16" id="KW-0472">Membrane</keyword>
<evidence type="ECO:0000256" key="14">
    <source>
        <dbReference type="ARBA" id="ARBA00045773"/>
    </source>
</evidence>
<evidence type="ECO:0000256" key="5">
    <source>
        <dbReference type="ARBA" id="ARBA00022737"/>
    </source>
</evidence>
<dbReference type="Ensembl" id="ENSCCRT00020099091.1">
    <property type="protein sequence ID" value="ENSCCRP00020090670.1"/>
    <property type="gene ID" value="ENSCCRG00020041546.1"/>
</dbReference>
<keyword evidence="6" id="KW-0999">Mitochondrion inner membrane</keyword>
<organism evidence="18 19">
    <name type="scientific">Cyprinus carpio</name>
    <name type="common">Common carp</name>
    <dbReference type="NCBI Taxonomy" id="7962"/>
    <lineage>
        <taxon>Eukaryota</taxon>
        <taxon>Metazoa</taxon>
        <taxon>Chordata</taxon>
        <taxon>Craniata</taxon>
        <taxon>Vertebrata</taxon>
        <taxon>Euteleostomi</taxon>
        <taxon>Actinopterygii</taxon>
        <taxon>Neopterygii</taxon>
        <taxon>Teleostei</taxon>
        <taxon>Ostariophysi</taxon>
        <taxon>Cypriniformes</taxon>
        <taxon>Cyprinidae</taxon>
        <taxon>Cyprininae</taxon>
        <taxon>Cyprinus</taxon>
    </lineage>
</organism>
<keyword evidence="5" id="KW-0677">Repeat</keyword>
<evidence type="ECO:0000256" key="7">
    <source>
        <dbReference type="ARBA" id="ARBA00022989"/>
    </source>
</evidence>
<evidence type="ECO:0000256" key="2">
    <source>
        <dbReference type="ARBA" id="ARBA00006375"/>
    </source>
</evidence>
<evidence type="ECO:0000256" key="17">
    <source>
        <dbReference type="RuleBase" id="RU000488"/>
    </source>
</evidence>
<comment type="function">
    <text evidence="14">Inorganic ion transporter that transports phosphate or copper ions across the mitochondrial inner membrane into the matrix compartment. Mediates proton-coupled symport of phosphate ions necessary for mitochondrial oxidative phosphorylation of ADP to ATP. Transports copper ions probably in the form of anionic copper(I) complexes to maintain mitochondrial matrix copper pool and to supply copper for cytochrome C oxidase complex assembly. May also play a role in regulation of the mitochondrial permeability transition pore (mPTP).</text>
</comment>
<accession>A0A8C2J7Z1</accession>
<evidence type="ECO:0000256" key="6">
    <source>
        <dbReference type="ARBA" id="ARBA00022792"/>
    </source>
</evidence>
<sequence length="361" mass="41133">MYPTTLTQLARSNPFQNPLFPMKPDQQQESRQIKRKLAAAAHDDADVSCEYGSNKYYALCGFGGVLSCGLTHTAVVPLDLIKCRIQVDPVKYKSIFNGFSVTLREDGLRGLGKGWAPTFIGYSMQGLCKFGFYEVFKVLYNDMLGEENAYLWRTSVYLAASASAEFFADIALAPMEACKVRIQTQPGYANTLRECAPKMHAEEGLKAYSDCLGIFCFSLYNIVYSPSQKCFFYLLKTVFTHVYFYYIVHKRLETLKHHFTEVAVGCNNLYNQKRRLLFLDLFSFDQLSIIGISLEINNDQFTPVFPTGVWKGLFARIIMIGTLTALQWFIYDSVKVYFRLPRPPPPEMPESLKRKMGLPDC</sequence>
<dbReference type="InterPro" id="IPR018108">
    <property type="entry name" value="MCP_transmembrane"/>
</dbReference>
<dbReference type="Proteomes" id="UP000694701">
    <property type="component" value="Unplaced"/>
</dbReference>
<dbReference type="Pfam" id="PF00153">
    <property type="entry name" value="Mito_carr"/>
    <property type="match status" value="2"/>
</dbReference>
<comment type="similarity">
    <text evidence="2 17">Belongs to the mitochondrial carrier (TC 2.A.29) family.</text>
</comment>
<evidence type="ECO:0000256" key="4">
    <source>
        <dbReference type="ARBA" id="ARBA00022692"/>
    </source>
</evidence>
<name>A0A8C2J7Z1_CYPCA</name>
<dbReference type="AlphaFoldDB" id="A0A8C2J7Z1"/>
<dbReference type="PANTHER" id="PTHR45671:SF10">
    <property type="entry name" value="SOLUTE CARRIER FAMILY 25 MEMBER 3"/>
    <property type="match status" value="1"/>
</dbReference>
<dbReference type="PANTHER" id="PTHR45671">
    <property type="entry name" value="SOLUTE CARRIER FAMILY 25 (MITOCHONDRIAL CARRIER PHOSPHATE CARRIER), MEMBER 3, LIKE-RELATED-RELATED"/>
    <property type="match status" value="1"/>
</dbReference>
<dbReference type="Gene3D" id="1.50.40.10">
    <property type="entry name" value="Mitochondrial carrier domain"/>
    <property type="match status" value="1"/>
</dbReference>
<dbReference type="GO" id="GO:1990547">
    <property type="term" value="P:mitochondrial phosphate ion transmembrane transport"/>
    <property type="evidence" value="ECO:0007669"/>
    <property type="project" value="InterPro"/>
</dbReference>
<keyword evidence="8" id="KW-0496">Mitochondrion</keyword>
<evidence type="ECO:0000256" key="13">
    <source>
        <dbReference type="ARBA" id="ARBA00035382"/>
    </source>
</evidence>
<evidence type="ECO:0000256" key="8">
    <source>
        <dbReference type="ARBA" id="ARBA00023128"/>
    </source>
</evidence>